<dbReference type="SMART" id="SM00382">
    <property type="entry name" value="AAA"/>
    <property type="match status" value="1"/>
</dbReference>
<dbReference type="InterPro" id="IPR036388">
    <property type="entry name" value="WH-like_DNA-bd_sf"/>
</dbReference>
<evidence type="ECO:0000256" key="1">
    <source>
        <dbReference type="ARBA" id="ARBA00023015"/>
    </source>
</evidence>
<evidence type="ECO:0000313" key="6">
    <source>
        <dbReference type="Proteomes" id="UP000576792"/>
    </source>
</evidence>
<evidence type="ECO:0000256" key="3">
    <source>
        <dbReference type="ARBA" id="ARBA00023163"/>
    </source>
</evidence>
<feature type="domain" description="HTH luxR-type" evidence="4">
    <location>
        <begin position="779"/>
        <end position="844"/>
    </location>
</feature>
<reference evidence="5 6" key="1">
    <citation type="submission" date="2020-03" db="EMBL/GenBank/DDBJ databases">
        <title>Sequencing the genomes of 1000 actinobacteria strains.</title>
        <authorList>
            <person name="Klenk H.-P."/>
        </authorList>
    </citation>
    <scope>NUCLEOTIDE SEQUENCE [LARGE SCALE GENOMIC DNA]</scope>
    <source>
        <strain evidence="5 6">DSM 18964</strain>
    </source>
</reference>
<proteinExistence type="predicted"/>
<dbReference type="CDD" id="cd06170">
    <property type="entry name" value="LuxR_C_like"/>
    <property type="match status" value="1"/>
</dbReference>
<keyword evidence="1" id="KW-0805">Transcription regulation</keyword>
<evidence type="ECO:0000313" key="5">
    <source>
        <dbReference type="EMBL" id="NJC55932.1"/>
    </source>
</evidence>
<sequence length="859" mass="94876">MSEFLDAMVFGRNRELTVIENSILDSSSNGVSIEGETGMGKTRLLTEIHRRRGGRDLRLKGDRVLRSVPFGAFGMIVDLDEDRANLLHRVVEALTVGRQTPVVFVDDAHELDERSLSVLSQLADDGRIKLIAAMRPNTAEVGHPFVELVADRVLDQVVLEALEPDGYAEMVEHYLGGIVSRGVLDIVGFHTGRVPGKVIELLRYSGRAKRFLDRQGVWVLDGLDIDYDERARDVTRIDLNRYSTAERHALELVILAGEVDVELMLDADLGDAADSLVTSGELRLEQRPARVYVAIENHASETIRFTVPDGRSRQMFELVSGFADSPSTRAIMLRTDWGIRCGADVPVHDIIDGARLATRLGEWQRALRMLNEVPTDRMAAHELFDLGRLYCEVNQVPIGFDVLAQAVEKACCAQLVFDAFQLWVYRDFDRNSPALCLDDFHRGLDRLDSRSERSICEGLDADIVRELMMMLAARPLVETAIYEPEGIGPVPEDRMRTTLKSLHAISRASRSSETGDNREALDALDRVAPDMTELGTGSVMLTTLRANSLVKSGDISGAKQLMSAQPSSDLAFLASRSGPTDLMWSYIHLLEGQLSEATRCSHSAVEALEYWNQVPFLAIAIAHASYMSMLGGNIDAVVSYESRFTALPDDGPYLEYRRALMLRAIVRALREGTVTDEIHEMLARMRVEGSFGLEAQLRLLLFHHFAEADPEAMCFIAEQGNGGEFDLLRVLGKALVDSDGAALLEIAAQCETSAPLLVAQCRAVADRFLVSGTLRSDRRIDDRSGLTVREREISGLVTVGRTNAEIARELGVRVRTVEGHIYRLFQKLGIARREQVAAALETLDGGGRPPGGTDRTAPG</sequence>
<dbReference type="SUPFAM" id="SSF52540">
    <property type="entry name" value="P-loop containing nucleoside triphosphate hydrolases"/>
    <property type="match status" value="1"/>
</dbReference>
<dbReference type="SMART" id="SM00421">
    <property type="entry name" value="HTH_LUXR"/>
    <property type="match status" value="1"/>
</dbReference>
<dbReference type="GO" id="GO:0006355">
    <property type="term" value="P:regulation of DNA-templated transcription"/>
    <property type="evidence" value="ECO:0007669"/>
    <property type="project" value="InterPro"/>
</dbReference>
<dbReference type="PRINTS" id="PR00038">
    <property type="entry name" value="HTHLUXR"/>
</dbReference>
<dbReference type="PANTHER" id="PTHR44688">
    <property type="entry name" value="DNA-BINDING TRANSCRIPTIONAL ACTIVATOR DEVR_DOSR"/>
    <property type="match status" value="1"/>
</dbReference>
<keyword evidence="6" id="KW-1185">Reference proteome</keyword>
<dbReference type="Gene3D" id="1.10.10.10">
    <property type="entry name" value="Winged helix-like DNA-binding domain superfamily/Winged helix DNA-binding domain"/>
    <property type="match status" value="1"/>
</dbReference>
<dbReference type="Pfam" id="PF00196">
    <property type="entry name" value="GerE"/>
    <property type="match status" value="1"/>
</dbReference>
<name>A0A846S310_9MICO</name>
<dbReference type="EMBL" id="JAATJN010000001">
    <property type="protein sequence ID" value="NJC55932.1"/>
    <property type="molecule type" value="Genomic_DNA"/>
</dbReference>
<dbReference type="Proteomes" id="UP000576792">
    <property type="component" value="Unassembled WGS sequence"/>
</dbReference>
<evidence type="ECO:0000256" key="2">
    <source>
        <dbReference type="ARBA" id="ARBA00023125"/>
    </source>
</evidence>
<dbReference type="GO" id="GO:0003677">
    <property type="term" value="F:DNA binding"/>
    <property type="evidence" value="ECO:0007669"/>
    <property type="project" value="UniProtKB-KW"/>
</dbReference>
<dbReference type="RefSeq" id="WP_167949887.1">
    <property type="nucleotide sequence ID" value="NZ_BAAAPQ010000026.1"/>
</dbReference>
<protein>
    <submittedName>
        <fullName evidence="5">DNA-binding CsgD family transcriptional regulator</fullName>
    </submittedName>
</protein>
<dbReference type="InterPro" id="IPR027417">
    <property type="entry name" value="P-loop_NTPase"/>
</dbReference>
<dbReference type="InterPro" id="IPR016032">
    <property type="entry name" value="Sig_transdc_resp-reg_C-effctor"/>
</dbReference>
<accession>A0A846S310</accession>
<organism evidence="5 6">
    <name type="scientific">Brevibacterium marinum</name>
    <dbReference type="NCBI Taxonomy" id="418643"/>
    <lineage>
        <taxon>Bacteria</taxon>
        <taxon>Bacillati</taxon>
        <taxon>Actinomycetota</taxon>
        <taxon>Actinomycetes</taxon>
        <taxon>Micrococcales</taxon>
        <taxon>Brevibacteriaceae</taxon>
        <taxon>Brevibacterium</taxon>
    </lineage>
</organism>
<dbReference type="Gene3D" id="3.40.50.300">
    <property type="entry name" value="P-loop containing nucleotide triphosphate hydrolases"/>
    <property type="match status" value="1"/>
</dbReference>
<keyword evidence="2 5" id="KW-0238">DNA-binding</keyword>
<keyword evidence="3" id="KW-0804">Transcription</keyword>
<evidence type="ECO:0000259" key="4">
    <source>
        <dbReference type="PROSITE" id="PS50043"/>
    </source>
</evidence>
<dbReference type="InterPro" id="IPR000792">
    <property type="entry name" value="Tscrpt_reg_LuxR_C"/>
</dbReference>
<dbReference type="AlphaFoldDB" id="A0A846S310"/>
<dbReference type="PROSITE" id="PS50043">
    <property type="entry name" value="HTH_LUXR_2"/>
    <property type="match status" value="1"/>
</dbReference>
<dbReference type="SUPFAM" id="SSF46894">
    <property type="entry name" value="C-terminal effector domain of the bipartite response regulators"/>
    <property type="match status" value="1"/>
</dbReference>
<comment type="caution">
    <text evidence="5">The sequence shown here is derived from an EMBL/GenBank/DDBJ whole genome shotgun (WGS) entry which is preliminary data.</text>
</comment>
<dbReference type="InterPro" id="IPR003593">
    <property type="entry name" value="AAA+_ATPase"/>
</dbReference>
<dbReference type="PANTHER" id="PTHR44688:SF16">
    <property type="entry name" value="DNA-BINDING TRANSCRIPTIONAL ACTIVATOR DEVR_DOSR"/>
    <property type="match status" value="1"/>
</dbReference>
<dbReference type="PROSITE" id="PS00622">
    <property type="entry name" value="HTH_LUXR_1"/>
    <property type="match status" value="1"/>
</dbReference>
<gene>
    <name evidence="5" type="ORF">BKA07_000967</name>
</gene>